<reference evidence="1" key="1">
    <citation type="submission" date="2023-11" db="EMBL/GenBank/DDBJ databases">
        <authorList>
            <person name="Poullet M."/>
        </authorList>
    </citation>
    <scope>NUCLEOTIDE SEQUENCE</scope>
    <source>
        <strain evidence="1">E1834</strain>
    </source>
</reference>
<comment type="caution">
    <text evidence="1">The sequence shown here is derived from an EMBL/GenBank/DDBJ whole genome shotgun (WGS) entry which is preliminary data.</text>
</comment>
<keyword evidence="2" id="KW-1185">Reference proteome</keyword>
<proteinExistence type="predicted"/>
<evidence type="ECO:0000313" key="2">
    <source>
        <dbReference type="Proteomes" id="UP001497535"/>
    </source>
</evidence>
<dbReference type="EMBL" id="CAVMJV010000054">
    <property type="protein sequence ID" value="CAK5084770.1"/>
    <property type="molecule type" value="Genomic_DNA"/>
</dbReference>
<evidence type="ECO:0000313" key="1">
    <source>
        <dbReference type="EMBL" id="CAK5084770.1"/>
    </source>
</evidence>
<accession>A0ACB1A0G1</accession>
<dbReference type="Proteomes" id="UP001497535">
    <property type="component" value="Unassembled WGS sequence"/>
</dbReference>
<name>A0ACB1A0G1_MELEN</name>
<protein>
    <submittedName>
        <fullName evidence="1">Uncharacterized protein</fullName>
    </submittedName>
</protein>
<sequence length="568" mass="65988">MKILKRGLQKDASGFVRLICEEDEDMWHVFNLIRIGDVVRSSTMRKITNETATGSKTSQRVQMTLTISVETIDFDATVCSLHLKGKNIQENQHVRLGAYHTLDLALNRVFTLEKQCWDAIDLHRLELCADVANKADVAGINIIFNSFVDTIRCIWFNNPSVDTYCHKTISSVANENSSFSLGTQNDPHECLLWLLNKLDREFLDFLESYEYTKYKYSERNAYGSCREKIYSVYEKSKENKKSTFLKLFEGQFKKTIKCTAPNCDYVKISEEPFLSVPLKFSSPFKATVKFISMNPTRKITRFHFDISESYINVKNIMKQIEKVVNISSENMVACKIKQNGQLYLYPEDSCSYSENDLIILQIPGEIKEQLLQNNLIISVVYFVFGSVPNGKIFGEPYITILNRDLGCGHLSFEIMKEGAFLLPELFYKMNAGFTLFLQNSDGAYARIDPIIEKPLFNEYVNSILNEKENVKKVLQIIVEWDLSLKEEFETKSMKEQIIENYSLLNYFNYESKPVKLRDMIYDDFNEFEYIQSSWECPKCYKTSRSVQTELDHEPDILVFYINRFDQAI</sequence>
<organism evidence="1 2">
    <name type="scientific">Meloidogyne enterolobii</name>
    <name type="common">Root-knot nematode worm</name>
    <name type="synonym">Meloidogyne mayaguensis</name>
    <dbReference type="NCBI Taxonomy" id="390850"/>
    <lineage>
        <taxon>Eukaryota</taxon>
        <taxon>Metazoa</taxon>
        <taxon>Ecdysozoa</taxon>
        <taxon>Nematoda</taxon>
        <taxon>Chromadorea</taxon>
        <taxon>Rhabditida</taxon>
        <taxon>Tylenchina</taxon>
        <taxon>Tylenchomorpha</taxon>
        <taxon>Tylenchoidea</taxon>
        <taxon>Meloidogynidae</taxon>
        <taxon>Meloidogyninae</taxon>
        <taxon>Meloidogyne</taxon>
    </lineage>
</organism>
<gene>
    <name evidence="1" type="ORF">MENTE1834_LOCUS32174</name>
</gene>